<comment type="caution">
    <text evidence="2">The sequence shown here is derived from an EMBL/GenBank/DDBJ whole genome shotgun (WGS) entry which is preliminary data.</text>
</comment>
<feature type="transmembrane region" description="Helical" evidence="1">
    <location>
        <begin position="89"/>
        <end position="108"/>
    </location>
</feature>
<name>A0A644ZSX4_9ZZZZ</name>
<organism evidence="2">
    <name type="scientific">bioreactor metagenome</name>
    <dbReference type="NCBI Taxonomy" id="1076179"/>
    <lineage>
        <taxon>unclassified sequences</taxon>
        <taxon>metagenomes</taxon>
        <taxon>ecological metagenomes</taxon>
    </lineage>
</organism>
<keyword evidence="1" id="KW-0812">Transmembrane</keyword>
<feature type="transmembrane region" description="Helical" evidence="1">
    <location>
        <begin position="288"/>
        <end position="311"/>
    </location>
</feature>
<evidence type="ECO:0000256" key="1">
    <source>
        <dbReference type="SAM" id="Phobius"/>
    </source>
</evidence>
<feature type="transmembrane region" description="Helical" evidence="1">
    <location>
        <begin position="169"/>
        <end position="187"/>
    </location>
</feature>
<protein>
    <recommendedName>
        <fullName evidence="3">Glycosyltransferase RgtA/B/C/D-like domain-containing protein</fullName>
    </recommendedName>
</protein>
<evidence type="ECO:0008006" key="3">
    <source>
        <dbReference type="Google" id="ProtNLM"/>
    </source>
</evidence>
<feature type="transmembrane region" description="Helical" evidence="1">
    <location>
        <begin position="222"/>
        <end position="241"/>
    </location>
</feature>
<proteinExistence type="predicted"/>
<feature type="transmembrane region" description="Helical" evidence="1">
    <location>
        <begin position="253"/>
        <end position="282"/>
    </location>
</feature>
<reference evidence="2" key="1">
    <citation type="submission" date="2019-08" db="EMBL/GenBank/DDBJ databases">
        <authorList>
            <person name="Kucharzyk K."/>
            <person name="Murdoch R.W."/>
            <person name="Higgins S."/>
            <person name="Loffler F."/>
        </authorList>
    </citation>
    <scope>NUCLEOTIDE SEQUENCE</scope>
</reference>
<keyword evidence="1" id="KW-1133">Transmembrane helix</keyword>
<dbReference type="AlphaFoldDB" id="A0A644ZSX4"/>
<feature type="transmembrane region" description="Helical" evidence="1">
    <location>
        <begin position="58"/>
        <end position="77"/>
    </location>
</feature>
<feature type="transmembrane region" description="Helical" evidence="1">
    <location>
        <begin position="501"/>
        <end position="525"/>
    </location>
</feature>
<feature type="transmembrane region" description="Helical" evidence="1">
    <location>
        <begin position="466"/>
        <end position="495"/>
    </location>
</feature>
<dbReference type="EMBL" id="VSSQ01009088">
    <property type="protein sequence ID" value="MPM40674.1"/>
    <property type="molecule type" value="Genomic_DNA"/>
</dbReference>
<sequence length="549" mass="60943">MKHAYSISERVVRICCGIVFALFAAVFMFLSVCSLHGTCVIDPKEYLKEHILFLQDKVWLNLIVLIALFAISAFVLFRFGGRIRDKHLRAAKVALACWVFILSLSWSLSVKTVPTADSKYILEAASQAANGDFSFFSGKLRYFQMFPYQLGMVGVYEIFYRVFGSSAETAMYALNAFSLAAAYLAIAQITQAVFGDRRVTMLAIVFLGLCLQPILFSSFLYGNLPGLAGMAWAFALLIRFLQTGRKRNILPIALLCALAVTAKQNNWIGLIAICIVLLLSLIKQFKFVKLFCALSVIAAALLLTSGIRYFYEKRANVDLGDGTPQTAWLVMGLSDSTRAPGWYNGYTYTVLKKANWDTESVREQIRQDLASRINALQSDKTYAANFFYQKVLSQWNEPSFESIWSSKARKHETALSTIAVSVYEGASGKALDFGFEHGVQLVYTLSALAFPLALVRRRSRTKFGSADVVSVSAVDPACAALLPVFVLGGFLYHLLFEAKSYYALTYFVLLLPYAAFGLVSASNWLGLCISSKKQAENTNRPLRNSGMES</sequence>
<accession>A0A644ZSX4</accession>
<gene>
    <name evidence="2" type="ORF">SDC9_87320</name>
</gene>
<keyword evidence="1" id="KW-0472">Membrane</keyword>
<evidence type="ECO:0000313" key="2">
    <source>
        <dbReference type="EMBL" id="MPM40674.1"/>
    </source>
</evidence>
<feature type="transmembrane region" description="Helical" evidence="1">
    <location>
        <begin position="12"/>
        <end position="38"/>
    </location>
</feature>